<feature type="domain" description="DUF985" evidence="2">
    <location>
        <begin position="42"/>
        <end position="173"/>
    </location>
</feature>
<organism evidence="3 4">
    <name type="scientific">Curvularia clavata</name>
    <dbReference type="NCBI Taxonomy" id="95742"/>
    <lineage>
        <taxon>Eukaryota</taxon>
        <taxon>Fungi</taxon>
        <taxon>Dikarya</taxon>
        <taxon>Ascomycota</taxon>
        <taxon>Pezizomycotina</taxon>
        <taxon>Dothideomycetes</taxon>
        <taxon>Pleosporomycetidae</taxon>
        <taxon>Pleosporales</taxon>
        <taxon>Pleosporineae</taxon>
        <taxon>Pleosporaceae</taxon>
        <taxon>Curvularia</taxon>
    </lineage>
</organism>
<name>A0A9Q8ZK74_CURCL</name>
<dbReference type="VEuPathDB" id="FungiDB:yc1106_09472"/>
<evidence type="ECO:0000259" key="2">
    <source>
        <dbReference type="Pfam" id="PF06172"/>
    </source>
</evidence>
<proteinExistence type="predicted"/>
<dbReference type="PANTHER" id="PTHR33387:SF3">
    <property type="entry name" value="DUF985 DOMAIN-CONTAINING PROTEIN"/>
    <property type="match status" value="1"/>
</dbReference>
<feature type="chain" id="PRO_5040179713" description="DUF985 domain-containing protein" evidence="1">
    <location>
        <begin position="23"/>
        <end position="182"/>
    </location>
</feature>
<dbReference type="Gene3D" id="2.60.120.10">
    <property type="entry name" value="Jelly Rolls"/>
    <property type="match status" value="1"/>
</dbReference>
<evidence type="ECO:0000256" key="1">
    <source>
        <dbReference type="SAM" id="SignalP"/>
    </source>
</evidence>
<dbReference type="InterPro" id="IPR009327">
    <property type="entry name" value="Cupin_DUF985"/>
</dbReference>
<keyword evidence="4" id="KW-1185">Reference proteome</keyword>
<protein>
    <recommendedName>
        <fullName evidence="2">DUF985 domain-containing protein</fullName>
    </recommendedName>
</protein>
<accession>A0A9Q8ZK74</accession>
<dbReference type="CDD" id="cd06121">
    <property type="entry name" value="cupin_YML079wp"/>
    <property type="match status" value="1"/>
</dbReference>
<keyword evidence="1" id="KW-0732">Signal</keyword>
<dbReference type="InterPro" id="IPR011051">
    <property type="entry name" value="RmlC_Cupin_sf"/>
</dbReference>
<dbReference type="SUPFAM" id="SSF51182">
    <property type="entry name" value="RmlC-like cupins"/>
    <property type="match status" value="1"/>
</dbReference>
<gene>
    <name evidence="3" type="ORF">yc1106_09472</name>
</gene>
<dbReference type="EMBL" id="CP089280">
    <property type="protein sequence ID" value="USP82198.1"/>
    <property type="molecule type" value="Genomic_DNA"/>
</dbReference>
<dbReference type="InterPro" id="IPR014710">
    <property type="entry name" value="RmlC-like_jellyroll"/>
</dbReference>
<dbReference type="Pfam" id="PF06172">
    <property type="entry name" value="Cupin_5"/>
    <property type="match status" value="1"/>
</dbReference>
<dbReference type="OrthoDB" id="6614653at2759"/>
<reference evidence="3" key="1">
    <citation type="submission" date="2021-12" db="EMBL/GenBank/DDBJ databases">
        <title>Curvularia clavata genome.</title>
        <authorList>
            <person name="Cao Y."/>
        </authorList>
    </citation>
    <scope>NUCLEOTIDE SEQUENCE</scope>
    <source>
        <strain evidence="3">Yc1106</strain>
    </source>
</reference>
<dbReference type="PANTHER" id="PTHR33387">
    <property type="entry name" value="RMLC-LIKE JELLY ROLL FOLD PROTEIN"/>
    <property type="match status" value="1"/>
</dbReference>
<evidence type="ECO:0000313" key="3">
    <source>
        <dbReference type="EMBL" id="USP82198.1"/>
    </source>
</evidence>
<dbReference type="AlphaFoldDB" id="A0A9Q8ZK74"/>
<sequence length="182" mass="19953">MVHMHALVTCAAVILAAVPTMAASSPDYQPNHDKAITDYSAQDIVKELGLTPNVEKGYYIQTFRDEIVVLGNRSASTAIYYLLEGKDGPSRWHRVADVEIWHYYAGAPLTLSLSYNNGSKLEVKTLGPNIFRGQAPQIAIAKQQWQSARSLGRWTLVGTTVAPGFDESGFELAPDGWTPRSS</sequence>
<evidence type="ECO:0000313" key="4">
    <source>
        <dbReference type="Proteomes" id="UP001056012"/>
    </source>
</evidence>
<feature type="signal peptide" evidence="1">
    <location>
        <begin position="1"/>
        <end position="22"/>
    </location>
</feature>
<dbReference type="InterPro" id="IPR039935">
    <property type="entry name" value="YML079W-like"/>
</dbReference>
<dbReference type="Proteomes" id="UP001056012">
    <property type="component" value="Chromosome 7"/>
</dbReference>